<dbReference type="EMBL" id="OW240919">
    <property type="protein sequence ID" value="CAH2312912.1"/>
    <property type="molecule type" value="Genomic_DNA"/>
</dbReference>
<evidence type="ECO:0000313" key="2">
    <source>
        <dbReference type="Proteomes" id="UP001295444"/>
    </source>
</evidence>
<keyword evidence="2" id="KW-1185">Reference proteome</keyword>
<dbReference type="AlphaFoldDB" id="A0AAD1SWR7"/>
<organism evidence="1 2">
    <name type="scientific">Pelobates cultripes</name>
    <name type="common">Western spadefoot toad</name>
    <dbReference type="NCBI Taxonomy" id="61616"/>
    <lineage>
        <taxon>Eukaryota</taxon>
        <taxon>Metazoa</taxon>
        <taxon>Chordata</taxon>
        <taxon>Craniata</taxon>
        <taxon>Vertebrata</taxon>
        <taxon>Euteleostomi</taxon>
        <taxon>Amphibia</taxon>
        <taxon>Batrachia</taxon>
        <taxon>Anura</taxon>
        <taxon>Pelobatoidea</taxon>
        <taxon>Pelobatidae</taxon>
        <taxon>Pelobates</taxon>
    </lineage>
</organism>
<accession>A0AAD1SWR7</accession>
<proteinExistence type="predicted"/>
<dbReference type="Proteomes" id="UP001295444">
    <property type="component" value="Chromosome 08"/>
</dbReference>
<name>A0AAD1SWR7_PELCU</name>
<reference evidence="1" key="1">
    <citation type="submission" date="2022-03" db="EMBL/GenBank/DDBJ databases">
        <authorList>
            <person name="Alioto T."/>
            <person name="Alioto T."/>
            <person name="Gomez Garrido J."/>
        </authorList>
    </citation>
    <scope>NUCLEOTIDE SEQUENCE</scope>
</reference>
<gene>
    <name evidence="1" type="ORF">PECUL_23A029278</name>
</gene>
<sequence>MELSTCKQHDKMVAAGKPAAIPASNLWATMEERISHAFERLWVQIAVQPDLVYTDTKQLPAGHSADATLKMACEEAGAPTDTAETEAWSCYGPQLPRPQFNRGRLPKCNPHPQKVTTVRMGKHLGKGPREKNSWTLLAAGLVGLVLWTLLKPGAGGVQLCGTCAIVTTGAVPTI</sequence>
<protein>
    <submittedName>
        <fullName evidence="1">Uncharacterized protein</fullName>
    </submittedName>
</protein>
<evidence type="ECO:0000313" key="1">
    <source>
        <dbReference type="EMBL" id="CAH2312912.1"/>
    </source>
</evidence>